<reference evidence="7" key="2">
    <citation type="submission" date="2020-07" db="EMBL/GenBank/DDBJ databases">
        <authorList>
            <person name="Lood C."/>
            <person name="Girard L."/>
        </authorList>
    </citation>
    <scope>NUCLEOTIDE SEQUENCE</scope>
    <source>
        <strain evidence="7">SWRI153</strain>
    </source>
</reference>
<dbReference type="AlphaFoldDB" id="A0A923JD08"/>
<evidence type="ECO:0000313" key="7">
    <source>
        <dbReference type="EMBL" id="MBC3340179.1"/>
    </source>
</evidence>
<feature type="active site" evidence="4">
    <location>
        <position position="43"/>
    </location>
</feature>
<dbReference type="InterPro" id="IPR000673">
    <property type="entry name" value="Sig_transdc_resp-reg_Me-estase"/>
</dbReference>
<dbReference type="PROSITE" id="PS50122">
    <property type="entry name" value="CHEB"/>
    <property type="match status" value="1"/>
</dbReference>
<evidence type="ECO:0000256" key="2">
    <source>
        <dbReference type="ARBA" id="ARBA00039140"/>
    </source>
</evidence>
<reference evidence="8" key="3">
    <citation type="submission" date="2021-06" db="EMBL/GenBank/DDBJ databases">
        <title>Updating the genus Pseudomonas: Description of 43 new species and partition of the Pseudomonas putida group.</title>
        <authorList>
            <person name="Girard L."/>
            <person name="Lood C."/>
            <person name="Vandamme P."/>
            <person name="Rokni-Zadeh H."/>
            <person name="Van Noort V."/>
            <person name="Hofte M."/>
            <person name="Lavigne R."/>
            <person name="De Mot R."/>
        </authorList>
    </citation>
    <scope>NUCLEOTIDE SEQUENCE</scope>
    <source>
        <strain evidence="8">SWRI153</strain>
    </source>
</reference>
<dbReference type="EMBL" id="JABWQP010000001">
    <property type="protein sequence ID" value="MBC3340179.1"/>
    <property type="molecule type" value="Genomic_DNA"/>
</dbReference>
<keyword evidence="5" id="KW-1133">Transmembrane helix</keyword>
<dbReference type="Proteomes" id="UP000648816">
    <property type="component" value="Unassembled WGS sequence"/>
</dbReference>
<proteinExistence type="predicted"/>
<dbReference type="Pfam" id="PF01339">
    <property type="entry name" value="CheB_methylest"/>
    <property type="match status" value="1"/>
</dbReference>
<evidence type="ECO:0000256" key="1">
    <source>
        <dbReference type="ARBA" id="ARBA00022801"/>
    </source>
</evidence>
<dbReference type="PIRSF" id="PIRSF036461">
    <property type="entry name" value="Chmtx_methlestr"/>
    <property type="match status" value="1"/>
</dbReference>
<feature type="transmembrane region" description="Helical" evidence="5">
    <location>
        <begin position="6"/>
        <end position="27"/>
    </location>
</feature>
<dbReference type="EMBL" id="JABWQP020000001">
    <property type="protein sequence ID" value="MBV4484560.1"/>
    <property type="molecule type" value="Genomic_DNA"/>
</dbReference>
<dbReference type="SUPFAM" id="SSF52738">
    <property type="entry name" value="Methylesterase CheB, C-terminal domain"/>
    <property type="match status" value="1"/>
</dbReference>
<keyword evidence="4" id="KW-0145">Chemotaxis</keyword>
<dbReference type="GO" id="GO:0000156">
    <property type="term" value="F:phosphorelay response regulator activity"/>
    <property type="evidence" value="ECO:0007669"/>
    <property type="project" value="InterPro"/>
</dbReference>
<dbReference type="CDD" id="cd16433">
    <property type="entry name" value="CheB"/>
    <property type="match status" value="1"/>
</dbReference>
<dbReference type="GO" id="GO:0005737">
    <property type="term" value="C:cytoplasm"/>
    <property type="evidence" value="ECO:0007669"/>
    <property type="project" value="InterPro"/>
</dbReference>
<evidence type="ECO:0000313" key="8">
    <source>
        <dbReference type="EMBL" id="MBV4484560.1"/>
    </source>
</evidence>
<accession>A0A923JD08</accession>
<dbReference type="Gene3D" id="3.40.50.180">
    <property type="entry name" value="Methylesterase CheB, C-terminal domain"/>
    <property type="match status" value="1"/>
</dbReference>
<evidence type="ECO:0000256" key="5">
    <source>
        <dbReference type="SAM" id="Phobius"/>
    </source>
</evidence>
<keyword evidence="5" id="KW-0472">Membrane</keyword>
<comment type="catalytic activity">
    <reaction evidence="3">
        <text>[protein]-L-glutamate 5-O-methyl ester + H2O = L-glutamyl-[protein] + methanol + H(+)</text>
        <dbReference type="Rhea" id="RHEA:23236"/>
        <dbReference type="Rhea" id="RHEA-COMP:10208"/>
        <dbReference type="Rhea" id="RHEA-COMP:10311"/>
        <dbReference type="ChEBI" id="CHEBI:15377"/>
        <dbReference type="ChEBI" id="CHEBI:15378"/>
        <dbReference type="ChEBI" id="CHEBI:17790"/>
        <dbReference type="ChEBI" id="CHEBI:29973"/>
        <dbReference type="ChEBI" id="CHEBI:82795"/>
        <dbReference type="EC" id="3.1.1.61"/>
    </reaction>
</comment>
<dbReference type="EC" id="3.1.1.61" evidence="2"/>
<keyword evidence="5" id="KW-0812">Transmembrane</keyword>
<feature type="domain" description="CheB-type methylesterase" evidence="6">
    <location>
        <begin position="5"/>
        <end position="192"/>
    </location>
</feature>
<dbReference type="InterPro" id="IPR011247">
    <property type="entry name" value="Chemotax_prot-Glu_Me-esterase"/>
</dbReference>
<gene>
    <name evidence="8" type="ORF">HU727_003025</name>
    <name evidence="7" type="ORF">HU727_00835</name>
</gene>
<keyword evidence="1 4" id="KW-0378">Hydrolase</keyword>
<feature type="active site" evidence="4">
    <location>
        <position position="16"/>
    </location>
</feature>
<evidence type="ECO:0000256" key="3">
    <source>
        <dbReference type="ARBA" id="ARBA00048267"/>
    </source>
</evidence>
<name>A0A923JD08_9PSED</name>
<evidence type="ECO:0000259" key="6">
    <source>
        <dbReference type="PROSITE" id="PS50122"/>
    </source>
</evidence>
<dbReference type="GO" id="GO:0008984">
    <property type="term" value="F:protein-glutamate methylesterase activity"/>
    <property type="evidence" value="ECO:0007669"/>
    <property type="project" value="UniProtKB-EC"/>
</dbReference>
<keyword evidence="9" id="KW-1185">Reference proteome</keyword>
<dbReference type="GO" id="GO:0006935">
    <property type="term" value="P:chemotaxis"/>
    <property type="evidence" value="ECO:0007669"/>
    <property type="project" value="UniProtKB-UniRule"/>
</dbReference>
<evidence type="ECO:0000313" key="9">
    <source>
        <dbReference type="Proteomes" id="UP000648816"/>
    </source>
</evidence>
<dbReference type="PANTHER" id="PTHR42872:SF6">
    <property type="entry name" value="PROTEIN-GLUTAMATE METHYLESTERASE_PROTEIN-GLUTAMINE GLUTAMINASE"/>
    <property type="match status" value="1"/>
</dbReference>
<feature type="active site" evidence="4">
    <location>
        <position position="134"/>
    </location>
</feature>
<protein>
    <recommendedName>
        <fullName evidence="2">protein-glutamate methylesterase</fullName>
        <ecNumber evidence="2">3.1.1.61</ecNumber>
    </recommendedName>
</protein>
<dbReference type="InterPro" id="IPR035909">
    <property type="entry name" value="CheB_C"/>
</dbReference>
<comment type="caution">
    <text evidence="7">The sequence shown here is derived from an EMBL/GenBank/DDBJ whole genome shotgun (WGS) entry which is preliminary data.</text>
</comment>
<sequence length="336" mass="35650">MQRDSFSGQIIVIGASFGGLAALLELLGQFPDDFEAAVLITMHIGDQPSQMPRILAAATALNISFAESGEPIQAGRVYVAPPDRHLLVKGGTIHLTRSAKENHARPAIDPMFRSAAASNQNKVIGVILTGELDDGVVGLQAIKAYGGLAFVQDPATAQASSMPESALRNVEVDGCLPLAELGEVLVQTVRQRATEAASFESGKRVEPFATENDLTEDWSSGGAYALDPIGKVSGLCCPECGGALWELGDKPIRFRCHTGHAYSWAALFESQNETVEEALWVAVRALHEKQLLLGRLIQSSEVAGRGGAVKEYELASAGLESHKGTIRALLASLRPA</sequence>
<dbReference type="PANTHER" id="PTHR42872">
    <property type="entry name" value="PROTEIN-GLUTAMATE METHYLESTERASE/PROTEIN-GLUTAMINE GLUTAMINASE"/>
    <property type="match status" value="1"/>
</dbReference>
<organism evidence="7">
    <name type="scientific">Pseudomonas khorasanensis</name>
    <dbReference type="NCBI Taxonomy" id="2745508"/>
    <lineage>
        <taxon>Bacteria</taxon>
        <taxon>Pseudomonadati</taxon>
        <taxon>Pseudomonadota</taxon>
        <taxon>Gammaproteobacteria</taxon>
        <taxon>Pseudomonadales</taxon>
        <taxon>Pseudomonadaceae</taxon>
        <taxon>Pseudomonas</taxon>
    </lineage>
</organism>
<dbReference type="RefSeq" id="WP_186528215.1">
    <property type="nucleotide sequence ID" value="NZ_JABWQP020000001.1"/>
</dbReference>
<evidence type="ECO:0000256" key="4">
    <source>
        <dbReference type="PROSITE-ProRule" id="PRU00050"/>
    </source>
</evidence>
<reference evidence="7 9" key="1">
    <citation type="journal article" date="2020" name="Microorganisms">
        <title>Reliable Identification of Environmental Pseudomonas Isolates Using the rpoD Gene.</title>
        <authorList>
            <consortium name="The Broad Institute Genome Sequencing Platform"/>
            <person name="Girard L."/>
            <person name="Lood C."/>
            <person name="Rokni-Zadeh H."/>
            <person name="van Noort V."/>
            <person name="Lavigne R."/>
            <person name="De Mot R."/>
        </authorList>
    </citation>
    <scope>NUCLEOTIDE SEQUENCE</scope>
    <source>
        <strain evidence="7 9">SWRI153</strain>
    </source>
</reference>